<feature type="transmembrane region" description="Helical" evidence="8">
    <location>
        <begin position="247"/>
        <end position="268"/>
    </location>
</feature>
<evidence type="ECO:0000256" key="2">
    <source>
        <dbReference type="ARBA" id="ARBA00009808"/>
    </source>
</evidence>
<evidence type="ECO:0000256" key="4">
    <source>
        <dbReference type="ARBA" id="ARBA00022989"/>
    </source>
</evidence>
<comment type="subcellular location">
    <subcellularLocation>
        <location evidence="1">Membrane</location>
        <topology evidence="1">Multi-pass membrane protein</topology>
    </subcellularLocation>
</comment>
<comment type="caution">
    <text evidence="10">The sequence shown here is derived from an EMBL/GenBank/DDBJ whole genome shotgun (WGS) entry which is preliminary data.</text>
</comment>
<feature type="transmembrane region" description="Helical" evidence="8">
    <location>
        <begin position="109"/>
        <end position="131"/>
    </location>
</feature>
<feature type="transmembrane region" description="Helical" evidence="8">
    <location>
        <begin position="197"/>
        <end position="215"/>
    </location>
</feature>
<evidence type="ECO:0000256" key="8">
    <source>
        <dbReference type="SAM" id="Phobius"/>
    </source>
</evidence>
<feature type="compositionally biased region" description="Basic and acidic residues" evidence="7">
    <location>
        <begin position="33"/>
        <end position="42"/>
    </location>
</feature>
<keyword evidence="11" id="KW-1185">Reference proteome</keyword>
<dbReference type="GO" id="GO:0046513">
    <property type="term" value="P:ceramide biosynthetic process"/>
    <property type="evidence" value="ECO:0007669"/>
    <property type="project" value="InterPro"/>
</dbReference>
<feature type="region of interest" description="Disordered" evidence="7">
    <location>
        <begin position="1"/>
        <end position="42"/>
    </location>
</feature>
<feature type="transmembrane region" description="Helical" evidence="8">
    <location>
        <begin position="222"/>
        <end position="241"/>
    </location>
</feature>
<dbReference type="AlphaFoldDB" id="A0A9P8PPW2"/>
<feature type="domain" description="TLC" evidence="9">
    <location>
        <begin position="147"/>
        <end position="361"/>
    </location>
</feature>
<feature type="transmembrane region" description="Helical" evidence="8">
    <location>
        <begin position="280"/>
        <end position="300"/>
    </location>
</feature>
<feature type="compositionally biased region" description="Polar residues" evidence="7">
    <location>
        <begin position="22"/>
        <end position="32"/>
    </location>
</feature>
<feature type="transmembrane region" description="Helical" evidence="8">
    <location>
        <begin position="152"/>
        <end position="171"/>
    </location>
</feature>
<protein>
    <recommendedName>
        <fullName evidence="9">TLC domain-containing protein</fullName>
    </recommendedName>
</protein>
<evidence type="ECO:0000313" key="10">
    <source>
        <dbReference type="EMBL" id="KAH3676213.1"/>
    </source>
</evidence>
<reference evidence="10" key="2">
    <citation type="submission" date="2021-01" db="EMBL/GenBank/DDBJ databases">
        <authorList>
            <person name="Schikora-Tamarit M.A."/>
        </authorList>
    </citation>
    <scope>NUCLEOTIDE SEQUENCE</scope>
    <source>
        <strain evidence="10">CBS2887</strain>
    </source>
</reference>
<reference evidence="10" key="1">
    <citation type="journal article" date="2021" name="Open Biol.">
        <title>Shared evolutionary footprints suggest mitochondrial oxidative damage underlies multiple complex I losses in fungi.</title>
        <authorList>
            <person name="Schikora-Tamarit M.A."/>
            <person name="Marcet-Houben M."/>
            <person name="Nosek J."/>
            <person name="Gabaldon T."/>
        </authorList>
    </citation>
    <scope>NUCLEOTIDE SEQUENCE</scope>
    <source>
        <strain evidence="10">CBS2887</strain>
    </source>
</reference>
<keyword evidence="4 8" id="KW-1133">Transmembrane helix</keyword>
<dbReference type="InterPro" id="IPR006634">
    <property type="entry name" value="TLC-dom"/>
</dbReference>
<dbReference type="GO" id="GO:0050291">
    <property type="term" value="F:sphingosine N-acyltransferase activity"/>
    <property type="evidence" value="ECO:0007669"/>
    <property type="project" value="InterPro"/>
</dbReference>
<name>A0A9P8PPW2_WICPI</name>
<dbReference type="EMBL" id="JAEUBG010005308">
    <property type="protein sequence ID" value="KAH3676213.1"/>
    <property type="molecule type" value="Genomic_DNA"/>
</dbReference>
<dbReference type="Proteomes" id="UP000774326">
    <property type="component" value="Unassembled WGS sequence"/>
</dbReference>
<dbReference type="PANTHER" id="PTHR12560">
    <property type="entry name" value="LONGEVITY ASSURANCE FACTOR 1 LAG1"/>
    <property type="match status" value="1"/>
</dbReference>
<dbReference type="OrthoDB" id="537032at2759"/>
<evidence type="ECO:0000256" key="7">
    <source>
        <dbReference type="SAM" id="MobiDB-lite"/>
    </source>
</evidence>
<dbReference type="PANTHER" id="PTHR12560:SF0">
    <property type="entry name" value="LD18904P"/>
    <property type="match status" value="1"/>
</dbReference>
<comment type="similarity">
    <text evidence="2">Belongs to the sphingosine N-acyltransferase family.</text>
</comment>
<proteinExistence type="inferred from homology"/>
<evidence type="ECO:0000256" key="1">
    <source>
        <dbReference type="ARBA" id="ARBA00004141"/>
    </source>
</evidence>
<evidence type="ECO:0000256" key="3">
    <source>
        <dbReference type="ARBA" id="ARBA00022692"/>
    </source>
</evidence>
<evidence type="ECO:0000256" key="6">
    <source>
        <dbReference type="PROSITE-ProRule" id="PRU00205"/>
    </source>
</evidence>
<feature type="compositionally biased region" description="Polar residues" evidence="7">
    <location>
        <begin position="1"/>
        <end position="14"/>
    </location>
</feature>
<evidence type="ECO:0000256" key="5">
    <source>
        <dbReference type="ARBA" id="ARBA00023136"/>
    </source>
</evidence>
<feature type="transmembrane region" description="Helical" evidence="8">
    <location>
        <begin position="60"/>
        <end position="78"/>
    </location>
</feature>
<sequence>MTATSSIEKNQTFVAQRKVNSEKSLSSTNSQHKQTEADSITKDGDDKEEYKISLVDKWQLWLSSLFILSTFLLDRLPLLTPYTSKFLYLQYRYEDHLTETVYGIGVDDFYFVFSGVIIMTFIRSFTMLYVLRPITRALNINSHKAVQRFLEQGWYLVYYSSSFFFGLYIYYNSSYFLSLDNIWIGWPYNKMTSITKTYYLMELACWVHQLFILNIEAKRKDYVQMFTHHIITISLVGGSYFHFYTRIGNVILVIMDFVDIFLSLAKVLKYCGFQFICDLMFLNFLISWIVLRCGLFNYIWYHTAFKARDLIRETECLATLGVQPCWTSKVFEIFLVLLGALQVLMIIWLFLIIKVAYKVIAGYGAEDVRSDDED</sequence>
<dbReference type="PROSITE" id="PS50922">
    <property type="entry name" value="TLC"/>
    <property type="match status" value="1"/>
</dbReference>
<dbReference type="PIRSF" id="PIRSF005225">
    <property type="entry name" value="LAG1_LAC1"/>
    <property type="match status" value="1"/>
</dbReference>
<dbReference type="GO" id="GO:0016020">
    <property type="term" value="C:membrane"/>
    <property type="evidence" value="ECO:0007669"/>
    <property type="project" value="UniProtKB-SubCell"/>
</dbReference>
<keyword evidence="3 6" id="KW-0812">Transmembrane</keyword>
<dbReference type="Pfam" id="PF03798">
    <property type="entry name" value="TRAM_LAG1_CLN8"/>
    <property type="match status" value="1"/>
</dbReference>
<dbReference type="SMART" id="SM00724">
    <property type="entry name" value="TLC"/>
    <property type="match status" value="1"/>
</dbReference>
<keyword evidence="5 6" id="KW-0472">Membrane</keyword>
<evidence type="ECO:0000259" key="9">
    <source>
        <dbReference type="PROSITE" id="PS50922"/>
    </source>
</evidence>
<dbReference type="InterPro" id="IPR016439">
    <property type="entry name" value="Lag1/Lac1-like"/>
</dbReference>
<gene>
    <name evidence="10" type="ORF">WICPIJ_009173</name>
</gene>
<accession>A0A9P8PPW2</accession>
<evidence type="ECO:0000313" key="11">
    <source>
        <dbReference type="Proteomes" id="UP000774326"/>
    </source>
</evidence>
<feature type="transmembrane region" description="Helical" evidence="8">
    <location>
        <begin position="333"/>
        <end position="353"/>
    </location>
</feature>
<organism evidence="10 11">
    <name type="scientific">Wickerhamomyces pijperi</name>
    <name type="common">Yeast</name>
    <name type="synonym">Pichia pijperi</name>
    <dbReference type="NCBI Taxonomy" id="599730"/>
    <lineage>
        <taxon>Eukaryota</taxon>
        <taxon>Fungi</taxon>
        <taxon>Dikarya</taxon>
        <taxon>Ascomycota</taxon>
        <taxon>Saccharomycotina</taxon>
        <taxon>Saccharomycetes</taxon>
        <taxon>Phaffomycetales</taxon>
        <taxon>Wickerhamomycetaceae</taxon>
        <taxon>Wickerhamomyces</taxon>
    </lineage>
</organism>